<dbReference type="GO" id="GO:0015035">
    <property type="term" value="F:protein-disulfide reductase activity"/>
    <property type="evidence" value="ECO:0007669"/>
    <property type="project" value="UniProtKB-UniRule"/>
</dbReference>
<evidence type="ECO:0000256" key="5">
    <source>
        <dbReference type="ARBA" id="ARBA00023284"/>
    </source>
</evidence>
<evidence type="ECO:0000313" key="13">
    <source>
        <dbReference type="EMBL" id="MCG4764805.1"/>
    </source>
</evidence>
<feature type="site" description="Deprotonates C-terminal active site Cys" evidence="8">
    <location>
        <position position="25"/>
    </location>
</feature>
<dbReference type="EMBL" id="CYYV01000005">
    <property type="protein sequence ID" value="CUO04598.1"/>
    <property type="molecule type" value="Genomic_DNA"/>
</dbReference>
<evidence type="ECO:0000256" key="9">
    <source>
        <dbReference type="PIRSR" id="PIRSR000077-4"/>
    </source>
</evidence>
<evidence type="ECO:0000313" key="14">
    <source>
        <dbReference type="EMBL" id="NSE15304.1"/>
    </source>
</evidence>
<feature type="active site" description="Nucleophile" evidence="8">
    <location>
        <position position="34"/>
    </location>
</feature>
<dbReference type="Proteomes" id="UP000095709">
    <property type="component" value="Unassembled WGS sequence"/>
</dbReference>
<feature type="domain" description="Thioredoxin" evidence="10">
    <location>
        <begin position="1"/>
        <end position="105"/>
    </location>
</feature>
<dbReference type="EMBL" id="JAAITQ010000003">
    <property type="protein sequence ID" value="NSE15304.1"/>
    <property type="molecule type" value="Genomic_DNA"/>
</dbReference>
<evidence type="ECO:0000256" key="3">
    <source>
        <dbReference type="ARBA" id="ARBA00022982"/>
    </source>
</evidence>
<dbReference type="EMBL" id="JAKNFS010000005">
    <property type="protein sequence ID" value="MCG4764805.1"/>
    <property type="molecule type" value="Genomic_DNA"/>
</dbReference>
<dbReference type="InterPro" id="IPR005746">
    <property type="entry name" value="Thioredoxin"/>
</dbReference>
<dbReference type="Pfam" id="PF00085">
    <property type="entry name" value="Thioredoxin"/>
    <property type="match status" value="1"/>
</dbReference>
<dbReference type="PRINTS" id="PR00421">
    <property type="entry name" value="THIOREDOXIN"/>
</dbReference>
<evidence type="ECO:0000256" key="8">
    <source>
        <dbReference type="PIRSR" id="PIRSR000077-1"/>
    </source>
</evidence>
<comment type="similarity">
    <text evidence="7">Belongs to the thioredoxin family.</text>
</comment>
<dbReference type="Proteomes" id="UP001199915">
    <property type="component" value="Unassembled WGS sequence"/>
</dbReference>
<keyword evidence="17" id="KW-1185">Reference proteome</keyword>
<keyword evidence="4 9" id="KW-1015">Disulfide bond</keyword>
<organism evidence="11 15">
    <name type="scientific">Fusicatenibacter saccharivorans</name>
    <dbReference type="NCBI Taxonomy" id="1150298"/>
    <lineage>
        <taxon>Bacteria</taxon>
        <taxon>Bacillati</taxon>
        <taxon>Bacillota</taxon>
        <taxon>Clostridia</taxon>
        <taxon>Lachnospirales</taxon>
        <taxon>Lachnospiraceae</taxon>
        <taxon>Fusicatenibacter</taxon>
    </lineage>
</organism>
<dbReference type="PROSITE" id="PS51352">
    <property type="entry name" value="THIOREDOXIN_2"/>
    <property type="match status" value="1"/>
</dbReference>
<evidence type="ECO:0000313" key="17">
    <source>
        <dbReference type="Proteomes" id="UP000768180"/>
    </source>
</evidence>
<dbReference type="PANTHER" id="PTHR46115">
    <property type="entry name" value="THIOREDOXIN-LIKE PROTEIN 1"/>
    <property type="match status" value="1"/>
</dbReference>
<dbReference type="NCBIfam" id="TIGR01068">
    <property type="entry name" value="thioredoxin"/>
    <property type="match status" value="1"/>
</dbReference>
<evidence type="ECO:0000256" key="1">
    <source>
        <dbReference type="ARBA" id="ARBA00020570"/>
    </source>
</evidence>
<dbReference type="InterPro" id="IPR017937">
    <property type="entry name" value="Thioredoxin_CS"/>
</dbReference>
<feature type="site" description="Contributes to redox potential value" evidence="8">
    <location>
        <position position="32"/>
    </location>
</feature>
<sequence length="105" mass="11597">MSLIHVTSKNFEKALQAAPGVAVVDFFATWCGPCKMLAPVIEEAAEDMPEIQFYKVDVDEAPELARSFKVMSVPTLAFFKNGELVKKNVGAVSYEELEELINSVK</sequence>
<dbReference type="PIRSF" id="PIRSF000077">
    <property type="entry name" value="Thioredoxin"/>
    <property type="match status" value="1"/>
</dbReference>
<keyword evidence="5 9" id="KW-0676">Redox-active center</keyword>
<evidence type="ECO:0000256" key="2">
    <source>
        <dbReference type="ARBA" id="ARBA00022448"/>
    </source>
</evidence>
<protein>
    <recommendedName>
        <fullName evidence="1 6">Thioredoxin</fullName>
    </recommendedName>
</protein>
<dbReference type="OrthoDB" id="9790390at2"/>
<proteinExistence type="inferred from homology"/>
<reference evidence="13" key="4">
    <citation type="submission" date="2022-01" db="EMBL/GenBank/DDBJ databases">
        <title>Collection of gut derived symbiotic bacterial strains cultured from healthy donors.</title>
        <authorList>
            <person name="Lin H."/>
            <person name="Kohout C."/>
            <person name="Waligurski E."/>
            <person name="Pamer E.G."/>
        </authorList>
    </citation>
    <scope>NUCLEOTIDE SEQUENCE</scope>
    <source>
        <strain evidence="13">DFI.5.49</strain>
    </source>
</reference>
<dbReference type="AlphaFoldDB" id="A0A174BYJ6"/>
<evidence type="ECO:0000256" key="6">
    <source>
        <dbReference type="NCBIfam" id="TIGR01068"/>
    </source>
</evidence>
<reference evidence="14" key="3">
    <citation type="submission" date="2020-02" db="EMBL/GenBank/DDBJ databases">
        <authorList>
            <person name="Littmann E."/>
            <person name="Sorbara M."/>
        </authorList>
    </citation>
    <scope>NUCLEOTIDE SEQUENCE</scope>
    <source>
        <strain evidence="14">MSK.14.54</strain>
    </source>
</reference>
<feature type="active site" description="Nucleophile" evidence="8">
    <location>
        <position position="31"/>
    </location>
</feature>
<dbReference type="SUPFAM" id="SSF52833">
    <property type="entry name" value="Thioredoxin-like"/>
    <property type="match status" value="1"/>
</dbReference>
<dbReference type="EMBL" id="CZAL01000004">
    <property type="protein sequence ID" value="CUO99755.1"/>
    <property type="molecule type" value="Genomic_DNA"/>
</dbReference>
<reference evidence="14 17" key="2">
    <citation type="journal article" date="2020" name="Cell Host Microbe">
        <title>Functional and Genomic Variation between Human-Derived Isolates of Lachnospiraceae Reveals Inter- and Intra-Species Diversity.</title>
        <authorList>
            <person name="Sorbara M.T."/>
            <person name="Littmann E.R."/>
            <person name="Fontana E."/>
            <person name="Moody T.U."/>
            <person name="Kohout C.E."/>
            <person name="Gjonbalaj M."/>
            <person name="Eaton V."/>
            <person name="Seok R."/>
            <person name="Leiner I.M."/>
            <person name="Pamer E.G."/>
        </authorList>
    </citation>
    <scope>NUCLEOTIDE SEQUENCE [LARGE SCALE GENOMIC DNA]</scope>
    <source>
        <strain evidence="14 17">MSK.14.54</strain>
    </source>
</reference>
<gene>
    <name evidence="11" type="primary">trxA</name>
    <name evidence="11" type="ORF">ERS852406_01148</name>
    <name evidence="12" type="ORF">ERS852498_00999</name>
    <name evidence="14" type="ORF">G5B05_02480</name>
    <name evidence="13" type="ORF">L0N21_04650</name>
</gene>
<evidence type="ECO:0000313" key="16">
    <source>
        <dbReference type="Proteomes" id="UP000095709"/>
    </source>
</evidence>
<feature type="site" description="Contributes to redox potential value" evidence="8">
    <location>
        <position position="33"/>
    </location>
</feature>
<evidence type="ECO:0000313" key="15">
    <source>
        <dbReference type="Proteomes" id="UP000095706"/>
    </source>
</evidence>
<name>A0A174BYJ6_9FIRM</name>
<dbReference type="InterPro" id="IPR036249">
    <property type="entry name" value="Thioredoxin-like_sf"/>
</dbReference>
<reference evidence="15 16" key="1">
    <citation type="submission" date="2015-09" db="EMBL/GenBank/DDBJ databases">
        <authorList>
            <consortium name="Pathogen Informatics"/>
        </authorList>
    </citation>
    <scope>NUCLEOTIDE SEQUENCE [LARGE SCALE GENOMIC DNA]</scope>
    <source>
        <strain evidence="11 15">2789STDY5608849</strain>
        <strain evidence="12 16">2789STDY5834885</strain>
    </source>
</reference>
<dbReference type="FunFam" id="3.40.30.10:FF:000001">
    <property type="entry name" value="Thioredoxin"/>
    <property type="match status" value="1"/>
</dbReference>
<dbReference type="Proteomes" id="UP000768180">
    <property type="component" value="Unassembled WGS sequence"/>
</dbReference>
<accession>A0A174BYJ6</accession>
<evidence type="ECO:0000259" key="10">
    <source>
        <dbReference type="PROSITE" id="PS51352"/>
    </source>
</evidence>
<feature type="disulfide bond" description="Redox-active" evidence="9">
    <location>
        <begin position="31"/>
        <end position="34"/>
    </location>
</feature>
<dbReference type="STRING" id="1150298.ERS852406_01148"/>
<dbReference type="RefSeq" id="WP_022463132.1">
    <property type="nucleotide sequence ID" value="NZ_CYYV01000005.1"/>
</dbReference>
<keyword evidence="3" id="KW-0249">Electron transport</keyword>
<evidence type="ECO:0000313" key="11">
    <source>
        <dbReference type="EMBL" id="CUO04598.1"/>
    </source>
</evidence>
<evidence type="ECO:0000256" key="4">
    <source>
        <dbReference type="ARBA" id="ARBA00023157"/>
    </source>
</evidence>
<evidence type="ECO:0000256" key="7">
    <source>
        <dbReference type="PIRNR" id="PIRNR000077"/>
    </source>
</evidence>
<keyword evidence="2" id="KW-0813">Transport</keyword>
<dbReference type="CDD" id="cd02947">
    <property type="entry name" value="TRX_family"/>
    <property type="match status" value="1"/>
</dbReference>
<dbReference type="Gene3D" id="3.40.30.10">
    <property type="entry name" value="Glutaredoxin"/>
    <property type="match status" value="1"/>
</dbReference>
<dbReference type="Proteomes" id="UP000095706">
    <property type="component" value="Unassembled WGS sequence"/>
</dbReference>
<dbReference type="PROSITE" id="PS00194">
    <property type="entry name" value="THIOREDOXIN_1"/>
    <property type="match status" value="1"/>
</dbReference>
<evidence type="ECO:0000313" key="12">
    <source>
        <dbReference type="EMBL" id="CUO99755.1"/>
    </source>
</evidence>
<dbReference type="InterPro" id="IPR013766">
    <property type="entry name" value="Thioredoxin_domain"/>
</dbReference>